<dbReference type="EMBL" id="GL629794">
    <property type="protein sequence ID" value="EFX01287.1"/>
    <property type="molecule type" value="Genomic_DNA"/>
</dbReference>
<dbReference type="eggNOG" id="KOG4344">
    <property type="taxonomic scope" value="Eukaryota"/>
</dbReference>
<evidence type="ECO:0000256" key="1">
    <source>
        <dbReference type="ARBA" id="ARBA00010337"/>
    </source>
</evidence>
<feature type="region of interest" description="Disordered" evidence="6">
    <location>
        <begin position="704"/>
        <end position="739"/>
    </location>
</feature>
<organism evidence="11">
    <name type="scientific">Grosmannia clavigera (strain kw1407 / UAMH 11150)</name>
    <name type="common">Blue stain fungus</name>
    <name type="synonym">Graphiocladiella clavigera</name>
    <dbReference type="NCBI Taxonomy" id="655863"/>
    <lineage>
        <taxon>Eukaryota</taxon>
        <taxon>Fungi</taxon>
        <taxon>Dikarya</taxon>
        <taxon>Ascomycota</taxon>
        <taxon>Pezizomycotina</taxon>
        <taxon>Sordariomycetes</taxon>
        <taxon>Sordariomycetidae</taxon>
        <taxon>Ophiostomatales</taxon>
        <taxon>Ophiostomataceae</taxon>
        <taxon>Leptographium</taxon>
    </lineage>
</organism>
<feature type="compositionally biased region" description="Low complexity" evidence="6">
    <location>
        <begin position="725"/>
        <end position="734"/>
    </location>
</feature>
<dbReference type="Pfam" id="PF04130">
    <property type="entry name" value="GCP_C_terminal"/>
    <property type="match status" value="1"/>
</dbReference>
<keyword evidence="3 5" id="KW-0493">Microtubule</keyword>
<sequence>MAYFAQLSADAEELVAAVTSISQEDDPDQFRVLHETTLRSLRYHNFPPTNQFEVKHNLDGLEEKFAVIGRDGLADALYERRSTLAEHETNWTADILDFLLALSDNPAEKASLDELNRLCASRCVPKTPPLRWEDISREDGWVDEMELWKKTVFASDDDDDDDDDGGHYDSERDEADVHSGNTTPSNVELLEGQQPRTARDLEVVDARSKEQLDALLQAVRESQAWRTQQRQPPSEDSDGRVLISELQLVRETLFMLRGVDTTLFGGQCVPASSYRLSDVSAEAYDALVDAATTSGRRLLPLRRWTAGGRRPETVPLLQVFQEAIRRRLDAFDRELSAVQARYVDLAQDVIVSLPAVLEQLRPWLANLAALGAVVQQLEAERNPRAFRYLELLHDATAMAQLDGRPELYAFLATVFFECFQLYLRPIRLWMEDGQLLPGDKIFFVAGAAAQAAPNQIWQHQYKLLHTSSGVLHAPRFLQPAAAAIFAAGRSIVVLRQLGQYDSSRRQQALSTAIEPTLDQTTVCAAAGSDLEPFPQLFADAFERWIESKHHAASATLKCTLFDSCGLWSTLETLQCVFLMSDGAMADAFATRLFYSLDSRSPRWNDRYTLTELAREAFGPRLDAYRLSAAVDKAPTTDADRPVMARRSLRGGVSRVRLHYRLAWPVQIIIPADCMAGYQAVFTLLLQIRRASSFLCRHRLLDDGRREDGDHGDDEDGDHHRRKAQRQQQQQQQQPQRRRLPRGDRAVYFTLRAKLLWLCSTLQSYVTTLVIAPHMARLQEELQRAADVDGMIQVHAAFLRALLDEACLGSKLQPIHECLLDLLDLALRLEDGRRAQAAREAEQLQETWRLSVLSSPYQTPAAKRRAAAVGLSPLGAPPVRRRLFATADREAREEAKEAKEAREAKEEEREDDDAKSRDEDGDDVVDDDLDQQQPNDRGRHRTGAQPYGEALRDMRTEFSSYLRFAVNGLRGVTRASSHAAAAGKWGLLADMLEAGMRENQ</sequence>
<dbReference type="InterPro" id="IPR007259">
    <property type="entry name" value="GCP"/>
</dbReference>
<dbReference type="Pfam" id="PF14609">
    <property type="entry name" value="GCP5-Mod21_N"/>
    <property type="match status" value="1"/>
</dbReference>
<feature type="compositionally biased region" description="Basic and acidic residues" evidence="6">
    <location>
        <begin position="887"/>
        <end position="917"/>
    </location>
</feature>
<dbReference type="OrthoDB" id="66546at2759"/>
<reference evidence="10 11" key="1">
    <citation type="journal article" date="2011" name="Proc. Natl. Acad. Sci. U.S.A.">
        <title>Genome and transcriptome analyses of the mountain pine beetle-fungal symbiont Grosmannia clavigera, a lodgepole pine pathogen.</title>
        <authorList>
            <person name="DiGuistini S."/>
            <person name="Wang Y."/>
            <person name="Liao N.Y."/>
            <person name="Taylor G."/>
            <person name="Tanguay P."/>
            <person name="Feau N."/>
            <person name="Henrissat B."/>
            <person name="Chan S.K."/>
            <person name="Hesse-Orce U."/>
            <person name="Alamouti S.M."/>
            <person name="Tsui C.K.M."/>
            <person name="Docking R.T."/>
            <person name="Levasseur A."/>
            <person name="Haridas S."/>
            <person name="Robertson G."/>
            <person name="Birol I."/>
            <person name="Holt R.A."/>
            <person name="Marra M.A."/>
            <person name="Hamelin R.C."/>
            <person name="Hirst M."/>
            <person name="Jones S.J.M."/>
            <person name="Bohlmann J."/>
            <person name="Breuil C."/>
        </authorList>
    </citation>
    <scope>NUCLEOTIDE SEQUENCE [LARGE SCALE GENOMIC DNA]</scope>
    <source>
        <strain evidence="11">kw1407 / UAMH 11150</strain>
    </source>
</reference>
<dbReference type="GO" id="GO:0005816">
    <property type="term" value="C:spindle pole body"/>
    <property type="evidence" value="ECO:0007669"/>
    <property type="project" value="UniProtKB-ARBA"/>
</dbReference>
<gene>
    <name evidence="10" type="ORF">CMQ_6229</name>
</gene>
<feature type="region of interest" description="Disordered" evidence="6">
    <location>
        <begin position="153"/>
        <end position="197"/>
    </location>
</feature>
<dbReference type="InterPro" id="IPR059169">
    <property type="entry name" value="GCP5_N_ext"/>
</dbReference>
<evidence type="ECO:0000313" key="11">
    <source>
        <dbReference type="Proteomes" id="UP000007796"/>
    </source>
</evidence>
<keyword evidence="11" id="KW-1185">Reference proteome</keyword>
<comment type="subcellular location">
    <subcellularLocation>
        <location evidence="5">Cytoplasm</location>
        <location evidence="5">Cytoskeleton</location>
        <location evidence="5">Microtubule organizing center</location>
    </subcellularLocation>
</comment>
<dbReference type="GO" id="GO:0051225">
    <property type="term" value="P:spindle assembly"/>
    <property type="evidence" value="ECO:0007669"/>
    <property type="project" value="TreeGrafter"/>
</dbReference>
<dbReference type="InterPro" id="IPR041470">
    <property type="entry name" value="GCP_N"/>
</dbReference>
<dbReference type="GeneID" id="25979639"/>
<dbReference type="GO" id="GO:0043015">
    <property type="term" value="F:gamma-tubulin binding"/>
    <property type="evidence" value="ECO:0007669"/>
    <property type="project" value="InterPro"/>
</dbReference>
<dbReference type="GO" id="GO:0000278">
    <property type="term" value="P:mitotic cell cycle"/>
    <property type="evidence" value="ECO:0007669"/>
    <property type="project" value="TreeGrafter"/>
</dbReference>
<dbReference type="RefSeq" id="XP_014170769.1">
    <property type="nucleotide sequence ID" value="XM_014315294.1"/>
</dbReference>
<dbReference type="GO" id="GO:0007020">
    <property type="term" value="P:microtubule nucleation"/>
    <property type="evidence" value="ECO:0007669"/>
    <property type="project" value="InterPro"/>
</dbReference>
<dbReference type="GO" id="GO:0031122">
    <property type="term" value="P:cytoplasmic microtubule organization"/>
    <property type="evidence" value="ECO:0007669"/>
    <property type="project" value="TreeGrafter"/>
</dbReference>
<dbReference type="PANTHER" id="PTHR19302">
    <property type="entry name" value="GAMMA TUBULIN COMPLEX PROTEIN"/>
    <property type="match status" value="1"/>
</dbReference>
<evidence type="ECO:0000259" key="8">
    <source>
        <dbReference type="Pfam" id="PF14609"/>
    </source>
</evidence>
<dbReference type="GO" id="GO:0000922">
    <property type="term" value="C:spindle pole"/>
    <property type="evidence" value="ECO:0007669"/>
    <property type="project" value="InterPro"/>
</dbReference>
<evidence type="ECO:0000313" key="10">
    <source>
        <dbReference type="EMBL" id="EFX01287.1"/>
    </source>
</evidence>
<dbReference type="GO" id="GO:0051321">
    <property type="term" value="P:meiotic cell cycle"/>
    <property type="evidence" value="ECO:0007669"/>
    <property type="project" value="TreeGrafter"/>
</dbReference>
<evidence type="ECO:0000259" key="9">
    <source>
        <dbReference type="Pfam" id="PF17681"/>
    </source>
</evidence>
<dbReference type="HOGENOM" id="CLU_010106_0_0_1"/>
<dbReference type="STRING" id="655863.F0XLK0"/>
<feature type="region of interest" description="Disordered" evidence="6">
    <location>
        <begin position="887"/>
        <end position="947"/>
    </location>
</feature>
<keyword evidence="4 5" id="KW-0206">Cytoskeleton</keyword>
<dbReference type="InParanoid" id="F0XLK0"/>
<feature type="domain" description="Gamma tubulin complex component protein N-terminal" evidence="9">
    <location>
        <begin position="249"/>
        <end position="562"/>
    </location>
</feature>
<evidence type="ECO:0000259" key="7">
    <source>
        <dbReference type="Pfam" id="PF04130"/>
    </source>
</evidence>
<dbReference type="GO" id="GO:0005874">
    <property type="term" value="C:microtubule"/>
    <property type="evidence" value="ECO:0007669"/>
    <property type="project" value="UniProtKB-KW"/>
</dbReference>
<protein>
    <recommendedName>
        <fullName evidence="5">Spindle pole body component</fullName>
    </recommendedName>
</protein>
<evidence type="ECO:0000256" key="4">
    <source>
        <dbReference type="ARBA" id="ARBA00023212"/>
    </source>
</evidence>
<evidence type="ECO:0000256" key="2">
    <source>
        <dbReference type="ARBA" id="ARBA00022490"/>
    </source>
</evidence>
<dbReference type="CDD" id="cd22572">
    <property type="entry name" value="GCP5_NTD"/>
    <property type="match status" value="1"/>
</dbReference>
<evidence type="ECO:0000256" key="6">
    <source>
        <dbReference type="SAM" id="MobiDB-lite"/>
    </source>
</evidence>
<feature type="domain" description="Gamma-Tubulin ring complex non-core subunit mod21 N-terminal" evidence="8">
    <location>
        <begin position="67"/>
        <end position="159"/>
    </location>
</feature>
<dbReference type="InterPro" id="IPR032797">
    <property type="entry name" value="Mod21_N"/>
</dbReference>
<dbReference type="Proteomes" id="UP000007796">
    <property type="component" value="Unassembled WGS sequence"/>
</dbReference>
<dbReference type="PANTHER" id="PTHR19302:SF33">
    <property type="entry name" value="GAMMA-TUBULIN COMPLEX COMPONENT 5"/>
    <property type="match status" value="1"/>
</dbReference>
<dbReference type="Gene3D" id="1.20.120.1900">
    <property type="entry name" value="Gamma-tubulin complex, C-terminal domain"/>
    <property type="match status" value="1"/>
</dbReference>
<dbReference type="GO" id="GO:0051011">
    <property type="term" value="F:microtubule minus-end binding"/>
    <property type="evidence" value="ECO:0007669"/>
    <property type="project" value="TreeGrafter"/>
</dbReference>
<dbReference type="Pfam" id="PF17681">
    <property type="entry name" value="GCP_N_terminal"/>
    <property type="match status" value="1"/>
</dbReference>
<dbReference type="GO" id="GO:0000930">
    <property type="term" value="C:gamma-tubulin complex"/>
    <property type="evidence" value="ECO:0007669"/>
    <property type="project" value="TreeGrafter"/>
</dbReference>
<dbReference type="InterPro" id="IPR040457">
    <property type="entry name" value="GCP_C"/>
</dbReference>
<comment type="similarity">
    <text evidence="1 5">Belongs to the TUBGCP family.</text>
</comment>
<dbReference type="AlphaFoldDB" id="F0XLK0"/>
<keyword evidence="2 5" id="KW-0963">Cytoplasm</keyword>
<evidence type="ECO:0000256" key="5">
    <source>
        <dbReference type="RuleBase" id="RU363050"/>
    </source>
</evidence>
<proteinExistence type="inferred from homology"/>
<feature type="domain" description="Gamma tubulin complex component C-terminal" evidence="7">
    <location>
        <begin position="568"/>
        <end position="972"/>
    </location>
</feature>
<feature type="compositionally biased region" description="Acidic residues" evidence="6">
    <location>
        <begin position="155"/>
        <end position="164"/>
    </location>
</feature>
<evidence type="ECO:0000256" key="3">
    <source>
        <dbReference type="ARBA" id="ARBA00022701"/>
    </source>
</evidence>
<name>F0XLK0_GROCL</name>
<dbReference type="InterPro" id="IPR042241">
    <property type="entry name" value="GCP_C_sf"/>
</dbReference>
<feature type="compositionally biased region" description="Acidic residues" evidence="6">
    <location>
        <begin position="918"/>
        <end position="929"/>
    </location>
</feature>
<accession>F0XLK0</accession>